<protein>
    <recommendedName>
        <fullName evidence="4">Transposase</fullName>
    </recommendedName>
</protein>
<feature type="compositionally biased region" description="Polar residues" evidence="1">
    <location>
        <begin position="13"/>
        <end position="23"/>
    </location>
</feature>
<evidence type="ECO:0000313" key="2">
    <source>
        <dbReference type="EMBL" id="CAE6782061.1"/>
    </source>
</evidence>
<feature type="region of interest" description="Disordered" evidence="1">
    <location>
        <begin position="1"/>
        <end position="26"/>
    </location>
</feature>
<evidence type="ECO:0000256" key="1">
    <source>
        <dbReference type="SAM" id="MobiDB-lite"/>
    </source>
</evidence>
<organism evidence="2 3">
    <name type="scientific">Nitrospira defluvii</name>
    <dbReference type="NCBI Taxonomy" id="330214"/>
    <lineage>
        <taxon>Bacteria</taxon>
        <taxon>Pseudomonadati</taxon>
        <taxon>Nitrospirota</taxon>
        <taxon>Nitrospiria</taxon>
        <taxon>Nitrospirales</taxon>
        <taxon>Nitrospiraceae</taxon>
        <taxon>Nitrospira</taxon>
    </lineage>
</organism>
<gene>
    <name evidence="2" type="ORF">NSPZN2_40804</name>
</gene>
<keyword evidence="3" id="KW-1185">Reference proteome</keyword>
<evidence type="ECO:0000313" key="3">
    <source>
        <dbReference type="Proteomes" id="UP000675880"/>
    </source>
</evidence>
<dbReference type="Proteomes" id="UP000675880">
    <property type="component" value="Unassembled WGS sequence"/>
</dbReference>
<name>A0ABN7M2K5_9BACT</name>
<proteinExistence type="predicted"/>
<comment type="caution">
    <text evidence="2">The sequence shown here is derived from an EMBL/GenBank/DDBJ whole genome shotgun (WGS) entry which is preliminary data.</text>
</comment>
<evidence type="ECO:0008006" key="4">
    <source>
        <dbReference type="Google" id="ProtNLM"/>
    </source>
</evidence>
<accession>A0ABN7M2K5</accession>
<dbReference type="EMBL" id="CAJNBJ010000017">
    <property type="protein sequence ID" value="CAE6782061.1"/>
    <property type="molecule type" value="Genomic_DNA"/>
</dbReference>
<sequence length="67" mass="7283">MAPSCGAHLNTGELPSQWSSYQGESHDHRPAEVFRKTHVLRLAHLPLLNAPLLGEEGRGLNGIRTAS</sequence>
<reference evidence="2 3" key="1">
    <citation type="submission" date="2021-02" db="EMBL/GenBank/DDBJ databases">
        <authorList>
            <person name="Han P."/>
        </authorList>
    </citation>
    <scope>NUCLEOTIDE SEQUENCE [LARGE SCALE GENOMIC DNA]</scope>
    <source>
        <strain evidence="2">Candidatus Nitrospira sp. ZN2</strain>
    </source>
</reference>